<reference evidence="1" key="1">
    <citation type="submission" date="2020-10" db="EMBL/GenBank/DDBJ databases">
        <authorList>
            <person name="Gilroy R."/>
        </authorList>
    </citation>
    <scope>NUCLEOTIDE SEQUENCE</scope>
    <source>
        <strain evidence="1">13766</strain>
    </source>
</reference>
<dbReference type="AlphaFoldDB" id="A0A9D1K6A1"/>
<gene>
    <name evidence="1" type="ORF">IAA84_09965</name>
</gene>
<name>A0A9D1K6A1_9FIRM</name>
<proteinExistence type="predicted"/>
<accession>A0A9D1K6A1</accession>
<dbReference type="EMBL" id="DVJN01000192">
    <property type="protein sequence ID" value="HIS93329.1"/>
    <property type="molecule type" value="Genomic_DNA"/>
</dbReference>
<sequence length="288" mass="32720">MDNIILDADFSQGAWIYSPAKPMRMTGKLPLSDSEEDPEWLLTQWNSKNNIRGTQAQVVDGAYIYENEYKTVARDAQGVLTLRVNASEEYHRVRTSKMDSWVHLYFEQRYANPYPLAGMGSAPLRLSFCVPEFRDATPEGELDPSLHAAIAVFYVILKDMNPQSPAYGDFINFCVMLYDNRTPVTPESLFVDSGQNPIDATNMMIYTMDSSTYAGEVYADGVWHDIDIDLMPYFQHALRETQERGYMTGTKMEDLCISSVFFGFEVPGVMDCELRVRDLSLGLKPVEE</sequence>
<evidence type="ECO:0000313" key="2">
    <source>
        <dbReference type="Proteomes" id="UP000824140"/>
    </source>
</evidence>
<comment type="caution">
    <text evidence="1">The sequence shown here is derived from an EMBL/GenBank/DDBJ whole genome shotgun (WGS) entry which is preliminary data.</text>
</comment>
<dbReference type="Proteomes" id="UP000824140">
    <property type="component" value="Unassembled WGS sequence"/>
</dbReference>
<reference evidence="1" key="2">
    <citation type="journal article" date="2021" name="PeerJ">
        <title>Extensive microbial diversity within the chicken gut microbiome revealed by metagenomics and culture.</title>
        <authorList>
            <person name="Gilroy R."/>
            <person name="Ravi A."/>
            <person name="Getino M."/>
            <person name="Pursley I."/>
            <person name="Horton D.L."/>
            <person name="Alikhan N.F."/>
            <person name="Baker D."/>
            <person name="Gharbi K."/>
            <person name="Hall N."/>
            <person name="Watson M."/>
            <person name="Adriaenssens E.M."/>
            <person name="Foster-Nyarko E."/>
            <person name="Jarju S."/>
            <person name="Secka A."/>
            <person name="Antonio M."/>
            <person name="Oren A."/>
            <person name="Chaudhuri R.R."/>
            <person name="La Ragione R."/>
            <person name="Hildebrand F."/>
            <person name="Pallen M.J."/>
        </authorList>
    </citation>
    <scope>NUCLEOTIDE SEQUENCE</scope>
    <source>
        <strain evidence="1">13766</strain>
    </source>
</reference>
<evidence type="ECO:0000313" key="1">
    <source>
        <dbReference type="EMBL" id="HIS93329.1"/>
    </source>
</evidence>
<protein>
    <submittedName>
        <fullName evidence="1">Uncharacterized protein</fullName>
    </submittedName>
</protein>
<organism evidence="1 2">
    <name type="scientific">Candidatus Alectryocaccomicrobium excrementavium</name>
    <dbReference type="NCBI Taxonomy" id="2840668"/>
    <lineage>
        <taxon>Bacteria</taxon>
        <taxon>Bacillati</taxon>
        <taxon>Bacillota</taxon>
        <taxon>Clostridia</taxon>
        <taxon>Candidatus Alectryocaccomicrobium</taxon>
    </lineage>
</organism>